<reference evidence="2" key="1">
    <citation type="submission" date="2018-05" db="EMBL/GenBank/DDBJ databases">
        <authorList>
            <person name="Lanie J.A."/>
            <person name="Ng W.-L."/>
            <person name="Kazmierczak K.M."/>
            <person name="Andrzejewski T.M."/>
            <person name="Davidsen T.M."/>
            <person name="Wayne K.J."/>
            <person name="Tettelin H."/>
            <person name="Glass J.I."/>
            <person name="Rusch D."/>
            <person name="Podicherti R."/>
            <person name="Tsui H.-C.T."/>
            <person name="Winkler M.E."/>
        </authorList>
    </citation>
    <scope>NUCLEOTIDE SEQUENCE</scope>
</reference>
<gene>
    <name evidence="2" type="ORF">METZ01_LOCUS249023</name>
</gene>
<organism evidence="2">
    <name type="scientific">marine metagenome</name>
    <dbReference type="NCBI Taxonomy" id="408172"/>
    <lineage>
        <taxon>unclassified sequences</taxon>
        <taxon>metagenomes</taxon>
        <taxon>ecological metagenomes</taxon>
    </lineage>
</organism>
<dbReference type="InterPro" id="IPR029045">
    <property type="entry name" value="ClpP/crotonase-like_dom_sf"/>
</dbReference>
<evidence type="ECO:0000313" key="2">
    <source>
        <dbReference type="EMBL" id="SVB96169.1"/>
    </source>
</evidence>
<proteinExistence type="inferred from homology"/>
<sequence>MGDNIVAVLVIRNDAGGVATLTLNRPDALNALNLALFLELRSHIEDIRSDIDGVGCVVLRGAGISFCAGNDLKSIQVGEEPPNPTFQADTIDMLEALPQPVIAEVRGHCYTGGLELALGCDLLVASDTAKFSDTHGKWGMTPRWGMSQRLPRRIGYLKAKEMSYTARVYSGTDAVAIGLANQCVPDDELEIVVASMAADIVATSWHSLRGNKMLYNKGQDYTFREGMAFEMAKSPGRSPDIEERLKTFQKG</sequence>
<name>A0A382IA82_9ZZZZ</name>
<dbReference type="InterPro" id="IPR001753">
    <property type="entry name" value="Enoyl-CoA_hydra/iso"/>
</dbReference>
<evidence type="ECO:0008006" key="3">
    <source>
        <dbReference type="Google" id="ProtNLM"/>
    </source>
</evidence>
<comment type="similarity">
    <text evidence="1">Belongs to the enoyl-CoA hydratase/isomerase family.</text>
</comment>
<protein>
    <recommendedName>
        <fullName evidence="3">Enoyl-CoA hydratase</fullName>
    </recommendedName>
</protein>
<dbReference type="Gene3D" id="3.90.226.10">
    <property type="entry name" value="2-enoyl-CoA Hydratase, Chain A, domain 1"/>
    <property type="match status" value="1"/>
</dbReference>
<dbReference type="AlphaFoldDB" id="A0A382IA82"/>
<evidence type="ECO:0000256" key="1">
    <source>
        <dbReference type="ARBA" id="ARBA00005254"/>
    </source>
</evidence>
<accession>A0A382IA82</accession>
<dbReference type="EMBL" id="UINC01065968">
    <property type="protein sequence ID" value="SVB96169.1"/>
    <property type="molecule type" value="Genomic_DNA"/>
</dbReference>
<dbReference type="Pfam" id="PF00378">
    <property type="entry name" value="ECH_1"/>
    <property type="match status" value="1"/>
</dbReference>
<dbReference type="PANTHER" id="PTHR43802">
    <property type="entry name" value="ENOYL-COA HYDRATASE"/>
    <property type="match status" value="1"/>
</dbReference>
<dbReference type="CDD" id="cd06558">
    <property type="entry name" value="crotonase-like"/>
    <property type="match status" value="1"/>
</dbReference>
<dbReference type="PANTHER" id="PTHR43802:SF1">
    <property type="entry name" value="IP11341P-RELATED"/>
    <property type="match status" value="1"/>
</dbReference>
<dbReference type="SUPFAM" id="SSF52096">
    <property type="entry name" value="ClpP/crotonase"/>
    <property type="match status" value="1"/>
</dbReference>